<name>A0A5M3VW47_9ACTN</name>
<dbReference type="GO" id="GO:0000155">
    <property type="term" value="F:phosphorelay sensor kinase activity"/>
    <property type="evidence" value="ECO:0007669"/>
    <property type="project" value="InterPro"/>
</dbReference>
<keyword evidence="9" id="KW-0812">Transmembrane</keyword>
<dbReference type="PANTHER" id="PTHR24421:SF10">
    <property type="entry name" value="NITRATE_NITRITE SENSOR PROTEIN NARQ"/>
    <property type="match status" value="1"/>
</dbReference>
<dbReference type="InterPro" id="IPR036890">
    <property type="entry name" value="HATPase_C_sf"/>
</dbReference>
<evidence type="ECO:0000256" key="1">
    <source>
        <dbReference type="ARBA" id="ARBA00000085"/>
    </source>
</evidence>
<dbReference type="SUPFAM" id="SSF55874">
    <property type="entry name" value="ATPase domain of HSP90 chaperone/DNA topoisomerase II/histidine kinase"/>
    <property type="match status" value="1"/>
</dbReference>
<gene>
    <name evidence="12" type="ORF">Acor_13860</name>
</gene>
<evidence type="ECO:0000256" key="7">
    <source>
        <dbReference type="ARBA" id="ARBA00022840"/>
    </source>
</evidence>
<accession>A0A5M3VW47</accession>
<evidence type="ECO:0000256" key="5">
    <source>
        <dbReference type="ARBA" id="ARBA00022741"/>
    </source>
</evidence>
<dbReference type="InterPro" id="IPR003594">
    <property type="entry name" value="HATPase_dom"/>
</dbReference>
<keyword evidence="9" id="KW-1133">Transmembrane helix</keyword>
<feature type="transmembrane region" description="Helical" evidence="9">
    <location>
        <begin position="52"/>
        <end position="74"/>
    </location>
</feature>
<evidence type="ECO:0000313" key="13">
    <source>
        <dbReference type="Proteomes" id="UP000334990"/>
    </source>
</evidence>
<evidence type="ECO:0000256" key="9">
    <source>
        <dbReference type="SAM" id="Phobius"/>
    </source>
</evidence>
<dbReference type="CDD" id="cd16917">
    <property type="entry name" value="HATPase_UhpB-NarQ-NarX-like"/>
    <property type="match status" value="1"/>
</dbReference>
<feature type="transmembrane region" description="Helical" evidence="9">
    <location>
        <begin position="29"/>
        <end position="46"/>
    </location>
</feature>
<dbReference type="Pfam" id="PF07730">
    <property type="entry name" value="HisKA_3"/>
    <property type="match status" value="1"/>
</dbReference>
<protein>
    <recommendedName>
        <fullName evidence="2">histidine kinase</fullName>
        <ecNumber evidence="2">2.7.13.3</ecNumber>
    </recommendedName>
</protein>
<reference evidence="12 13" key="1">
    <citation type="submission" date="2019-10" db="EMBL/GenBank/DDBJ databases">
        <title>Whole genome shotgun sequence of Acrocarpospora corrugata NBRC 13972.</title>
        <authorList>
            <person name="Ichikawa N."/>
            <person name="Kimura A."/>
            <person name="Kitahashi Y."/>
            <person name="Komaki H."/>
            <person name="Oguchi A."/>
        </authorList>
    </citation>
    <scope>NUCLEOTIDE SEQUENCE [LARGE SCALE GENOMIC DNA]</scope>
    <source>
        <strain evidence="12 13">NBRC 13972</strain>
    </source>
</reference>
<evidence type="ECO:0000256" key="2">
    <source>
        <dbReference type="ARBA" id="ARBA00012438"/>
    </source>
</evidence>
<dbReference type="Gene3D" id="3.30.565.10">
    <property type="entry name" value="Histidine kinase-like ATPase, C-terminal domain"/>
    <property type="match status" value="1"/>
</dbReference>
<organism evidence="12 13">
    <name type="scientific">Acrocarpospora corrugata</name>
    <dbReference type="NCBI Taxonomy" id="35763"/>
    <lineage>
        <taxon>Bacteria</taxon>
        <taxon>Bacillati</taxon>
        <taxon>Actinomycetota</taxon>
        <taxon>Actinomycetes</taxon>
        <taxon>Streptosporangiales</taxon>
        <taxon>Streptosporangiaceae</taxon>
        <taxon>Acrocarpospora</taxon>
    </lineage>
</organism>
<evidence type="ECO:0000256" key="8">
    <source>
        <dbReference type="ARBA" id="ARBA00023012"/>
    </source>
</evidence>
<sequence length="399" mass="41528">MPDIRAAVIILFVVVADALLLFPVGFRGWAAAAQVVAVAVLAVLAVRLPVVAFLAALGLALPGGATALLMWASYQAGRQVVSRTGAVAVAGGIVACLGAQVLVLATAPGLVVARYAVFVALPMVLGRYLAQSSGLQSAREAHKRQQSALLATQERLRIARDVHDSLGHRLSLLSIQAAALEVTHLPEPQREAVGQLADTARQALDELHDLVGTLRESRSPEARSLNEIDVLAAEFLATGTPVTVRREGALGLLDTSAAHAVYRVIEEGLTNAAKHAPGHHVTVSLQTENGALLVNIRNPLPGQTGLARLEESARTHPSPESGRAGHGLAGLEERVRLAGGVFQVARSEKEFRLSAMVPLTGSVEVPAVASARSRLWAVALALTPAVLLILAGPANVVAG</sequence>
<feature type="transmembrane region" description="Helical" evidence="9">
    <location>
        <begin position="375"/>
        <end position="398"/>
    </location>
</feature>
<dbReference type="GO" id="GO:0005524">
    <property type="term" value="F:ATP binding"/>
    <property type="evidence" value="ECO:0007669"/>
    <property type="project" value="UniProtKB-KW"/>
</dbReference>
<evidence type="ECO:0000256" key="3">
    <source>
        <dbReference type="ARBA" id="ARBA00022553"/>
    </source>
</evidence>
<dbReference type="Pfam" id="PF02518">
    <property type="entry name" value="HATPase_c"/>
    <property type="match status" value="1"/>
</dbReference>
<evidence type="ECO:0000256" key="4">
    <source>
        <dbReference type="ARBA" id="ARBA00022679"/>
    </source>
</evidence>
<feature type="transmembrane region" description="Helical" evidence="9">
    <location>
        <begin position="112"/>
        <end position="130"/>
    </location>
</feature>
<dbReference type="EC" id="2.7.13.3" evidence="2"/>
<evidence type="ECO:0000256" key="6">
    <source>
        <dbReference type="ARBA" id="ARBA00022777"/>
    </source>
</evidence>
<keyword evidence="7" id="KW-0067">ATP-binding</keyword>
<evidence type="ECO:0000259" key="11">
    <source>
        <dbReference type="Pfam" id="PF07730"/>
    </source>
</evidence>
<dbReference type="InterPro" id="IPR050482">
    <property type="entry name" value="Sensor_HK_TwoCompSys"/>
</dbReference>
<dbReference type="AlphaFoldDB" id="A0A5M3VW47"/>
<comment type="caution">
    <text evidence="12">The sequence shown here is derived from an EMBL/GenBank/DDBJ whole genome shotgun (WGS) entry which is preliminary data.</text>
</comment>
<dbReference type="EMBL" id="BLAD01000039">
    <property type="protein sequence ID" value="GER99322.1"/>
    <property type="molecule type" value="Genomic_DNA"/>
</dbReference>
<comment type="catalytic activity">
    <reaction evidence="1">
        <text>ATP + protein L-histidine = ADP + protein N-phospho-L-histidine.</text>
        <dbReference type="EC" id="2.7.13.3"/>
    </reaction>
</comment>
<dbReference type="GO" id="GO:0016020">
    <property type="term" value="C:membrane"/>
    <property type="evidence" value="ECO:0007669"/>
    <property type="project" value="InterPro"/>
</dbReference>
<keyword evidence="9" id="KW-0472">Membrane</keyword>
<keyword evidence="5" id="KW-0547">Nucleotide-binding</keyword>
<keyword evidence="6" id="KW-0418">Kinase</keyword>
<feature type="transmembrane region" description="Helical" evidence="9">
    <location>
        <begin position="86"/>
        <end position="106"/>
    </location>
</feature>
<dbReference type="InterPro" id="IPR011712">
    <property type="entry name" value="Sig_transdc_His_kin_sub3_dim/P"/>
</dbReference>
<dbReference type="Proteomes" id="UP000334990">
    <property type="component" value="Unassembled WGS sequence"/>
</dbReference>
<dbReference type="PANTHER" id="PTHR24421">
    <property type="entry name" value="NITRATE/NITRITE SENSOR PROTEIN NARX-RELATED"/>
    <property type="match status" value="1"/>
</dbReference>
<proteinExistence type="predicted"/>
<dbReference type="Gene3D" id="1.20.5.1930">
    <property type="match status" value="1"/>
</dbReference>
<evidence type="ECO:0000259" key="10">
    <source>
        <dbReference type="Pfam" id="PF02518"/>
    </source>
</evidence>
<feature type="transmembrane region" description="Helical" evidence="9">
    <location>
        <begin position="6"/>
        <end position="22"/>
    </location>
</feature>
<keyword evidence="8" id="KW-0902">Two-component regulatory system</keyword>
<keyword evidence="3" id="KW-0597">Phosphoprotein</keyword>
<keyword evidence="4" id="KW-0808">Transferase</keyword>
<keyword evidence="13" id="KW-1185">Reference proteome</keyword>
<dbReference type="GO" id="GO:0046983">
    <property type="term" value="F:protein dimerization activity"/>
    <property type="evidence" value="ECO:0007669"/>
    <property type="project" value="InterPro"/>
</dbReference>
<feature type="domain" description="Histidine kinase/HSP90-like ATPase" evidence="10">
    <location>
        <begin position="260"/>
        <end position="352"/>
    </location>
</feature>
<feature type="domain" description="Signal transduction histidine kinase subgroup 3 dimerisation and phosphoacceptor" evidence="11">
    <location>
        <begin position="154"/>
        <end position="217"/>
    </location>
</feature>
<evidence type="ECO:0000313" key="12">
    <source>
        <dbReference type="EMBL" id="GER99322.1"/>
    </source>
</evidence>